<dbReference type="RefSeq" id="WP_088527502.1">
    <property type="nucleotide sequence ID" value="NZ_NGUO01000009.1"/>
</dbReference>
<dbReference type="EMBL" id="NGUO01000009">
    <property type="protein sequence ID" value="OWS71736.1"/>
    <property type="molecule type" value="Genomic_DNA"/>
</dbReference>
<proteinExistence type="predicted"/>
<accession>A0A254Q2E8</accession>
<name>A0A254Q2E8_9BURK</name>
<evidence type="ECO:0000313" key="2">
    <source>
        <dbReference type="Proteomes" id="UP000198104"/>
    </source>
</evidence>
<gene>
    <name evidence="1" type="ORF">CBI30_06565</name>
</gene>
<organism evidence="1 2">
    <name type="scientific">Polynucleobacter aenigmaticus</name>
    <dbReference type="NCBI Taxonomy" id="1743164"/>
    <lineage>
        <taxon>Bacteria</taxon>
        <taxon>Pseudomonadati</taxon>
        <taxon>Pseudomonadota</taxon>
        <taxon>Betaproteobacteria</taxon>
        <taxon>Burkholderiales</taxon>
        <taxon>Burkholderiaceae</taxon>
        <taxon>Polynucleobacter</taxon>
    </lineage>
</organism>
<dbReference type="OrthoDB" id="9128493at2"/>
<comment type="caution">
    <text evidence="1">The sequence shown here is derived from an EMBL/GenBank/DDBJ whole genome shotgun (WGS) entry which is preliminary data.</text>
</comment>
<dbReference type="AlphaFoldDB" id="A0A254Q2E8"/>
<evidence type="ECO:0000313" key="1">
    <source>
        <dbReference type="EMBL" id="OWS71736.1"/>
    </source>
</evidence>
<sequence length="194" mass="21588">MTKLTSKPILKKASGILAQEFAIPKDIAWAWVTLLLSQEEQKRDSEEKRYSRIAEFEAWILELNLPVDPKNPGTGAVSPEAVKNSARNVFEWPHEYIFEEPVAPNHPDSKVTYGDTITKPILDAVKDAGGSDDRAALIAILEGYAKDGKEPFADVTPEGIEWKGSAWSQGDKYNLLTIKTLNNRLANLRKKGLI</sequence>
<protein>
    <submittedName>
        <fullName evidence="1">Uncharacterized protein</fullName>
    </submittedName>
</protein>
<keyword evidence="2" id="KW-1185">Reference proteome</keyword>
<dbReference type="Proteomes" id="UP000198104">
    <property type="component" value="Unassembled WGS sequence"/>
</dbReference>
<reference evidence="1 2" key="1">
    <citation type="submission" date="2017-05" db="EMBL/GenBank/DDBJ databases">
        <title>Polynucleobacter sp. MWH-K35W1 isolated from the permanently anoxic monimolimnion of a meromictic lake.</title>
        <authorList>
            <person name="Hahn M.W."/>
        </authorList>
    </citation>
    <scope>NUCLEOTIDE SEQUENCE [LARGE SCALE GENOMIC DNA]</scope>
    <source>
        <strain evidence="1 2">MWH-K35W1</strain>
    </source>
</reference>